<name>X0TM51_9ZZZZ</name>
<feature type="non-terminal residue" evidence="1">
    <location>
        <position position="63"/>
    </location>
</feature>
<evidence type="ECO:0000313" key="1">
    <source>
        <dbReference type="EMBL" id="GAF88341.1"/>
    </source>
</evidence>
<proteinExistence type="predicted"/>
<dbReference type="AlphaFoldDB" id="X0TM51"/>
<dbReference type="EMBL" id="BARS01013934">
    <property type="protein sequence ID" value="GAF88341.1"/>
    <property type="molecule type" value="Genomic_DNA"/>
</dbReference>
<gene>
    <name evidence="1" type="ORF">S01H1_23857</name>
</gene>
<reference evidence="1" key="1">
    <citation type="journal article" date="2014" name="Front. Microbiol.">
        <title>High frequency of phylogenetically diverse reductive dehalogenase-homologous genes in deep subseafloor sedimentary metagenomes.</title>
        <authorList>
            <person name="Kawai M."/>
            <person name="Futagami T."/>
            <person name="Toyoda A."/>
            <person name="Takaki Y."/>
            <person name="Nishi S."/>
            <person name="Hori S."/>
            <person name="Arai W."/>
            <person name="Tsubouchi T."/>
            <person name="Morono Y."/>
            <person name="Uchiyama I."/>
            <person name="Ito T."/>
            <person name="Fujiyama A."/>
            <person name="Inagaki F."/>
            <person name="Takami H."/>
        </authorList>
    </citation>
    <scope>NUCLEOTIDE SEQUENCE</scope>
    <source>
        <strain evidence="1">Expedition CK06-06</strain>
    </source>
</reference>
<accession>X0TM51</accession>
<comment type="caution">
    <text evidence="1">The sequence shown here is derived from an EMBL/GenBank/DDBJ whole genome shotgun (WGS) entry which is preliminary data.</text>
</comment>
<sequence length="63" mass="7474">MENFEECKKNIQEFANRFKLIFDDEGECGFGRECVGLTNGSNWVDYNPDHIETYEHIEGFYDE</sequence>
<organism evidence="1">
    <name type="scientific">marine sediment metagenome</name>
    <dbReference type="NCBI Taxonomy" id="412755"/>
    <lineage>
        <taxon>unclassified sequences</taxon>
        <taxon>metagenomes</taxon>
        <taxon>ecological metagenomes</taxon>
    </lineage>
</organism>
<protein>
    <submittedName>
        <fullName evidence="1">Uncharacterized protein</fullName>
    </submittedName>
</protein>